<dbReference type="EMBL" id="CP001087">
    <property type="protein sequence ID" value="ACN14208.1"/>
    <property type="molecule type" value="Genomic_DNA"/>
</dbReference>
<dbReference type="STRING" id="177437.HRM2_10960"/>
<dbReference type="Proteomes" id="UP000000442">
    <property type="component" value="Chromosome"/>
</dbReference>
<feature type="region of interest" description="Disordered" evidence="1">
    <location>
        <begin position="1"/>
        <end position="51"/>
    </location>
</feature>
<keyword evidence="3" id="KW-1185">Reference proteome</keyword>
<accession>C0QLC2</accession>
<dbReference type="AlphaFoldDB" id="C0QLC2"/>
<evidence type="ECO:0000313" key="2">
    <source>
        <dbReference type="EMBL" id="ACN14208.1"/>
    </source>
</evidence>
<name>C0QLC2_DESAH</name>
<reference evidence="2 3" key="1">
    <citation type="journal article" date="2009" name="Environ. Microbiol.">
        <title>Genome sequence of Desulfobacterium autotrophicum HRM2, a marine sulfate reducer oxidizing organic carbon completely to carbon dioxide.</title>
        <authorList>
            <person name="Strittmatter A.W."/>
            <person name="Liesegang H."/>
            <person name="Rabus R."/>
            <person name="Decker I."/>
            <person name="Amann J."/>
            <person name="Andres S."/>
            <person name="Henne A."/>
            <person name="Fricke W.F."/>
            <person name="Martinez-Arias R."/>
            <person name="Bartels D."/>
            <person name="Goesmann A."/>
            <person name="Krause L."/>
            <person name="Puehler A."/>
            <person name="Klenk H.P."/>
            <person name="Richter M."/>
            <person name="Schuler M."/>
            <person name="Gloeckner F.O."/>
            <person name="Meyerdierks A."/>
            <person name="Gottschalk G."/>
            <person name="Amann R."/>
        </authorList>
    </citation>
    <scope>NUCLEOTIDE SEQUENCE [LARGE SCALE GENOMIC DNA]</scope>
    <source>
        <strain evidence="3">ATCC 43914 / DSM 3382 / HRM2</strain>
    </source>
</reference>
<dbReference type="KEGG" id="dat:HRM2_10960"/>
<gene>
    <name evidence="2" type="ordered locus">HRM2_10960</name>
</gene>
<evidence type="ECO:0000256" key="1">
    <source>
        <dbReference type="SAM" id="MobiDB-lite"/>
    </source>
</evidence>
<dbReference type="HOGENOM" id="CLU_3098069_0_0_7"/>
<organism evidence="2 3">
    <name type="scientific">Desulforapulum autotrophicum (strain ATCC 43914 / DSM 3382 / VKM B-1955 / HRM2)</name>
    <name type="common">Desulfobacterium autotrophicum</name>
    <dbReference type="NCBI Taxonomy" id="177437"/>
    <lineage>
        <taxon>Bacteria</taxon>
        <taxon>Pseudomonadati</taxon>
        <taxon>Thermodesulfobacteriota</taxon>
        <taxon>Desulfobacteria</taxon>
        <taxon>Desulfobacterales</taxon>
        <taxon>Desulfobacteraceae</taxon>
        <taxon>Desulforapulum</taxon>
    </lineage>
</organism>
<protein>
    <submittedName>
        <fullName evidence="2">Uncharacterized protein</fullName>
    </submittedName>
</protein>
<sequence>MNLARKRPDPCGMDLKSIFTPDRTKTTTPSVQNIELYGPLPKPSPGKEKRF</sequence>
<proteinExistence type="predicted"/>
<evidence type="ECO:0000313" key="3">
    <source>
        <dbReference type="Proteomes" id="UP000000442"/>
    </source>
</evidence>